<gene>
    <name evidence="8" type="primary">SLC23A2</name>
</gene>
<proteinExistence type="evidence at transcript level"/>
<feature type="transmembrane region" description="Helical" evidence="7">
    <location>
        <begin position="46"/>
        <end position="70"/>
    </location>
</feature>
<evidence type="ECO:0000256" key="4">
    <source>
        <dbReference type="ARBA" id="ARBA00022692"/>
    </source>
</evidence>
<dbReference type="OrthoDB" id="1641903at2759"/>
<keyword evidence="4 7" id="KW-0812">Transmembrane</keyword>
<feature type="transmembrane region" description="Helical" evidence="7">
    <location>
        <begin position="109"/>
        <end position="128"/>
    </location>
</feature>
<dbReference type="Pfam" id="PF00860">
    <property type="entry name" value="Xan_ur_permease"/>
    <property type="match status" value="1"/>
</dbReference>
<feature type="transmembrane region" description="Helical" evidence="7">
    <location>
        <begin position="164"/>
        <end position="185"/>
    </location>
</feature>
<keyword evidence="3" id="KW-0813">Transport</keyword>
<dbReference type="OMA" id="RAGWCAS"/>
<feature type="transmembrane region" description="Helical" evidence="7">
    <location>
        <begin position="245"/>
        <end position="267"/>
    </location>
</feature>
<dbReference type="InterPro" id="IPR006042">
    <property type="entry name" value="Xan_ur_permease"/>
</dbReference>
<organism evidence="8">
    <name type="scientific">Hydra vulgaris</name>
    <name type="common">Hydra</name>
    <name type="synonym">Hydra attenuata</name>
    <dbReference type="NCBI Taxonomy" id="6087"/>
    <lineage>
        <taxon>Eukaryota</taxon>
        <taxon>Metazoa</taxon>
        <taxon>Cnidaria</taxon>
        <taxon>Hydrozoa</taxon>
        <taxon>Hydroidolina</taxon>
        <taxon>Anthoathecata</taxon>
        <taxon>Aplanulata</taxon>
        <taxon>Hydridae</taxon>
        <taxon>Hydra</taxon>
    </lineage>
</organism>
<feature type="transmembrane region" description="Helical" evidence="7">
    <location>
        <begin position="418"/>
        <end position="441"/>
    </location>
</feature>
<evidence type="ECO:0000256" key="1">
    <source>
        <dbReference type="ARBA" id="ARBA00004141"/>
    </source>
</evidence>
<dbReference type="GO" id="GO:0022857">
    <property type="term" value="F:transmembrane transporter activity"/>
    <property type="evidence" value="ECO:0007669"/>
    <property type="project" value="InterPro"/>
</dbReference>
<dbReference type="InterPro" id="IPR006043">
    <property type="entry name" value="NCS2"/>
</dbReference>
<dbReference type="PROSITE" id="PS01116">
    <property type="entry name" value="XANTH_URACIL_PERMASE"/>
    <property type="match status" value="1"/>
</dbReference>
<reference evidence="8" key="1">
    <citation type="journal article" date="2013" name="Genome Biol. Evol.">
        <title>Punctuated emergences of genetic and phenotypic innovations in eumetazoan, bilaterian, euteleostome, and hominidae ancestors.</title>
        <authorList>
            <person name="Wenger Y."/>
            <person name="Galliot B."/>
        </authorList>
    </citation>
    <scope>NUCLEOTIDE SEQUENCE</scope>
    <source>
        <tissue evidence="8">Whole animals</tissue>
    </source>
</reference>
<dbReference type="EMBL" id="HAAD01000514">
    <property type="protein sequence ID" value="CDG66746.1"/>
    <property type="molecule type" value="mRNA"/>
</dbReference>
<evidence type="ECO:0000256" key="2">
    <source>
        <dbReference type="ARBA" id="ARBA00008821"/>
    </source>
</evidence>
<feature type="transmembrane region" description="Helical" evidence="7">
    <location>
        <begin position="448"/>
        <end position="466"/>
    </location>
</feature>
<feature type="transmembrane region" description="Helical" evidence="7">
    <location>
        <begin position="82"/>
        <end position="102"/>
    </location>
</feature>
<comment type="similarity">
    <text evidence="2">Belongs to the nucleobase:cation symporter-2 (NCS2) (TC 2.A.40) family.</text>
</comment>
<feature type="transmembrane region" description="Helical" evidence="7">
    <location>
        <begin position="486"/>
        <end position="506"/>
    </location>
</feature>
<evidence type="ECO:0000313" key="8">
    <source>
        <dbReference type="EMBL" id="CDG66746.1"/>
    </source>
</evidence>
<accession>T2M3W7</accession>
<dbReference type="AlphaFoldDB" id="T2M3W7"/>
<feature type="transmembrane region" description="Helical" evidence="7">
    <location>
        <begin position="302"/>
        <end position="321"/>
    </location>
</feature>
<sequence length="573" mass="63125">MKMNELQMNEEEPKNLLSHKTNCYPDSEEISRFPRLLYRIHEKPPFYLSIMLGFQHYLTMFGSTMGMPLILAPIVCFDNDPVVIVSVMSTTFFCSGIVTLLQTSIGCRLPIVQGGTYTFVASIMAIMASKGDCPSKMNANFNMTSNMTNTDPEWKLRMREVQGAIIVASFLQIFIGLSGIIGYVLKYIGPLTIAPTICLVALPLYSTAGYYAGSQWFVAMLTMFCIILFSQVLKKYSLPLCKTRIHIFELFPVLFAMIVGWILSYILTATGLLKKDSPARTDYRSNVFAHTEWFRVPYPGQWGAPSISAAAVFGMLSGVLASMVESIGDYYACARMSDAPPPPNHAINRGLLVEGIGCVITGIWGTGNGTTSYSENIGAIGITRVASVTVIQCGAVIMILLSVIGKFGAIFASIPHPVIGGMFIIMFGMVFAFGISSLQFVDLNSMRNLCVLGCSFYFGMALPSWVKVHGHSINIGVEWLNQVIRVLLMTNMAVGGLTGFVLDNLLPGTSQERGIIKWQNNLMPDGHPVTISSIHVYDPPFLTMKFMTSKVCKYIPFLPYYGDQNLLEQDEGL</sequence>
<evidence type="ECO:0000256" key="5">
    <source>
        <dbReference type="ARBA" id="ARBA00022989"/>
    </source>
</evidence>
<dbReference type="KEGG" id="hmg:100211619"/>
<feature type="transmembrane region" description="Helical" evidence="7">
    <location>
        <begin position="216"/>
        <end position="233"/>
    </location>
</feature>
<feature type="transmembrane region" description="Helical" evidence="7">
    <location>
        <begin position="390"/>
        <end position="412"/>
    </location>
</feature>
<dbReference type="PANTHER" id="PTHR11119">
    <property type="entry name" value="XANTHINE-URACIL / VITAMIN C PERMEASE FAMILY MEMBER"/>
    <property type="match status" value="1"/>
</dbReference>
<protein>
    <submittedName>
        <fullName evidence="8">Solute carrier family 23 member 2</fullName>
    </submittedName>
</protein>
<keyword evidence="5 7" id="KW-1133">Transmembrane helix</keyword>
<keyword evidence="6 7" id="KW-0472">Membrane</keyword>
<evidence type="ECO:0000256" key="7">
    <source>
        <dbReference type="SAM" id="Phobius"/>
    </source>
</evidence>
<name>T2M3W7_HYDVU</name>
<comment type="subcellular location">
    <subcellularLocation>
        <location evidence="1">Membrane</location>
        <topology evidence="1">Multi-pass membrane protein</topology>
    </subcellularLocation>
</comment>
<feature type="transmembrane region" description="Helical" evidence="7">
    <location>
        <begin position="192"/>
        <end position="210"/>
    </location>
</feature>
<dbReference type="NCBIfam" id="NF037981">
    <property type="entry name" value="NCS2_1"/>
    <property type="match status" value="1"/>
</dbReference>
<evidence type="ECO:0000256" key="6">
    <source>
        <dbReference type="ARBA" id="ARBA00023136"/>
    </source>
</evidence>
<dbReference type="GO" id="GO:0005886">
    <property type="term" value="C:plasma membrane"/>
    <property type="evidence" value="ECO:0007669"/>
    <property type="project" value="UniProtKB-ARBA"/>
</dbReference>
<evidence type="ECO:0000256" key="3">
    <source>
        <dbReference type="ARBA" id="ARBA00022448"/>
    </source>
</evidence>